<reference evidence="4 5" key="1">
    <citation type="submission" date="2017-11" db="EMBL/GenBank/DDBJ databases">
        <title>Streptomyces carmine sp. nov., a novel actinomycete isolated from Sophora alopecuroides in Xinjiang, China.</title>
        <authorList>
            <person name="Wang Y."/>
            <person name="Luo X."/>
            <person name="Wan C."/>
            <person name="Zhang L."/>
        </authorList>
    </citation>
    <scope>NUCLEOTIDE SEQUENCE [LARGE SCALE GENOMIC DNA]</scope>
    <source>
        <strain evidence="4 5">TRM SA0054</strain>
    </source>
</reference>
<dbReference type="AlphaFoldDB" id="A0A2M8LTD0"/>
<comment type="caution">
    <text evidence="4">The sequence shown here is derived from an EMBL/GenBank/DDBJ whole genome shotgun (WGS) entry which is preliminary data.</text>
</comment>
<feature type="domain" description="4'-phosphopantetheinyl transferase" evidence="3">
    <location>
        <begin position="99"/>
        <end position="157"/>
    </location>
</feature>
<evidence type="ECO:0000313" key="5">
    <source>
        <dbReference type="Proteomes" id="UP000230407"/>
    </source>
</evidence>
<dbReference type="Pfam" id="PF01648">
    <property type="entry name" value="ACPS"/>
    <property type="match status" value="1"/>
</dbReference>
<organism evidence="4 5">
    <name type="scientific">Streptomyces carminius</name>
    <dbReference type="NCBI Taxonomy" id="2665496"/>
    <lineage>
        <taxon>Bacteria</taxon>
        <taxon>Bacillati</taxon>
        <taxon>Actinomycetota</taxon>
        <taxon>Actinomycetes</taxon>
        <taxon>Kitasatosporales</taxon>
        <taxon>Streptomycetaceae</taxon>
        <taxon>Streptomyces</taxon>
    </lineage>
</organism>
<dbReference type="GO" id="GO:0000287">
    <property type="term" value="F:magnesium ion binding"/>
    <property type="evidence" value="ECO:0007669"/>
    <property type="project" value="InterPro"/>
</dbReference>
<keyword evidence="2" id="KW-0808">Transferase</keyword>
<comment type="similarity">
    <text evidence="1">Belongs to the P-Pant transferase superfamily. Gsp/Sfp/HetI/AcpT family.</text>
</comment>
<dbReference type="EMBL" id="PGGW01000067">
    <property type="protein sequence ID" value="PJE95189.1"/>
    <property type="molecule type" value="Genomic_DNA"/>
</dbReference>
<dbReference type="PANTHER" id="PTHR12215:SF10">
    <property type="entry name" value="L-AMINOADIPATE-SEMIALDEHYDE DEHYDROGENASE-PHOSPHOPANTETHEINYL TRANSFERASE"/>
    <property type="match status" value="1"/>
</dbReference>
<dbReference type="InterPro" id="IPR050559">
    <property type="entry name" value="P-Pant_transferase_sf"/>
</dbReference>
<dbReference type="GO" id="GO:0005829">
    <property type="term" value="C:cytosol"/>
    <property type="evidence" value="ECO:0007669"/>
    <property type="project" value="TreeGrafter"/>
</dbReference>
<name>A0A2M8LTD0_9ACTN</name>
<evidence type="ECO:0000256" key="2">
    <source>
        <dbReference type="ARBA" id="ARBA00022679"/>
    </source>
</evidence>
<dbReference type="PANTHER" id="PTHR12215">
    <property type="entry name" value="PHOSPHOPANTETHEINE TRANSFERASE"/>
    <property type="match status" value="1"/>
</dbReference>
<dbReference type="InterPro" id="IPR008278">
    <property type="entry name" value="4-PPantetheinyl_Trfase_dom"/>
</dbReference>
<dbReference type="GO" id="GO:0008897">
    <property type="term" value="F:holo-[acyl-carrier-protein] synthase activity"/>
    <property type="evidence" value="ECO:0007669"/>
    <property type="project" value="InterPro"/>
</dbReference>
<dbReference type="Proteomes" id="UP000230407">
    <property type="component" value="Unassembled WGS sequence"/>
</dbReference>
<dbReference type="GO" id="GO:0019878">
    <property type="term" value="P:lysine biosynthetic process via aminoadipic acid"/>
    <property type="evidence" value="ECO:0007669"/>
    <property type="project" value="TreeGrafter"/>
</dbReference>
<evidence type="ECO:0000259" key="3">
    <source>
        <dbReference type="Pfam" id="PF01648"/>
    </source>
</evidence>
<sequence>MAVARAAALVRVPPLPADRRAAGHLPAWRAERYLAARALLRSLLADAVGADTAREPLAARPGGRPYLPGSPGTAVSLSGSEGWVAAAVLHAPGDARAVVGVDVQSPYRPSAGLVRRCCRGEAPGLLAALPESVRAREFAWIWTVQEACVKAEGTGLAGRPWTVPVAPGARHGQWRGLCWRSLRAVSPVPLSYARGPADLVSAADRTAPHRSTSDAKGDLP</sequence>
<gene>
    <name evidence="4" type="ORF">CUT44_24720</name>
</gene>
<evidence type="ECO:0000256" key="1">
    <source>
        <dbReference type="ARBA" id="ARBA00010990"/>
    </source>
</evidence>
<keyword evidence="5" id="KW-1185">Reference proteome</keyword>
<dbReference type="SUPFAM" id="SSF56214">
    <property type="entry name" value="4'-phosphopantetheinyl transferase"/>
    <property type="match status" value="2"/>
</dbReference>
<protein>
    <recommendedName>
        <fullName evidence="3">4'-phosphopantetheinyl transferase domain-containing protein</fullName>
    </recommendedName>
</protein>
<evidence type="ECO:0000313" key="4">
    <source>
        <dbReference type="EMBL" id="PJE95189.1"/>
    </source>
</evidence>
<proteinExistence type="inferred from homology"/>
<accession>A0A2M8LTD0</accession>
<dbReference type="InterPro" id="IPR037143">
    <property type="entry name" value="4-PPantetheinyl_Trfase_dom_sf"/>
</dbReference>
<dbReference type="Gene3D" id="3.90.470.20">
    <property type="entry name" value="4'-phosphopantetheinyl transferase domain"/>
    <property type="match status" value="2"/>
</dbReference>